<dbReference type="InterPro" id="IPR050955">
    <property type="entry name" value="Plant_Biomass_Hydrol_Est"/>
</dbReference>
<dbReference type="InterPro" id="IPR029058">
    <property type="entry name" value="AB_hydrolase_fold"/>
</dbReference>
<keyword evidence="5" id="KW-1185">Reference proteome</keyword>
<feature type="domain" description="Peptidase S9 prolyl oligopeptidase catalytic" evidence="3">
    <location>
        <begin position="210"/>
        <end position="328"/>
    </location>
</feature>
<dbReference type="PANTHER" id="PTHR43037">
    <property type="entry name" value="UNNAMED PRODUCT-RELATED"/>
    <property type="match status" value="1"/>
</dbReference>
<proteinExistence type="predicted"/>
<dbReference type="Proteomes" id="UP001216907">
    <property type="component" value="Unassembled WGS sequence"/>
</dbReference>
<feature type="signal peptide" evidence="2">
    <location>
        <begin position="1"/>
        <end position="20"/>
    </location>
</feature>
<dbReference type="Gene3D" id="3.40.50.1820">
    <property type="entry name" value="alpha/beta hydrolase"/>
    <property type="match status" value="1"/>
</dbReference>
<evidence type="ECO:0000313" key="5">
    <source>
        <dbReference type="Proteomes" id="UP001216907"/>
    </source>
</evidence>
<reference evidence="4 5" key="1">
    <citation type="submission" date="2023-03" db="EMBL/GenBank/DDBJ databases">
        <title>Paludisphaera mucosa sp. nov. a novel planctomycete from northern fen.</title>
        <authorList>
            <person name="Ivanova A."/>
        </authorList>
    </citation>
    <scope>NUCLEOTIDE SEQUENCE [LARGE SCALE GENOMIC DNA]</scope>
    <source>
        <strain evidence="4 5">Pla2</strain>
    </source>
</reference>
<feature type="chain" id="PRO_5045918193" evidence="2">
    <location>
        <begin position="21"/>
        <end position="706"/>
    </location>
</feature>
<keyword evidence="1 2" id="KW-0732">Signal</keyword>
<sequence>MLNRSLCLCLVLAASDPAQAQGPAEKIRPIPPPGVVVPEADRAALQARVEALGRRIDGLRKAPPFRALLPDVEVFAVAVDTALRYGEFFDLKEVAAARSLLEEGEKRAEALGRVEPPWNAATGPIVRGYVSKIDGSIQPYGLVVPKSYRPDSPHRFRLDVWCHGRGETLGEVSFLRQRMTSVGEFAPADAFVLHPYGRFCNANKFAGEVDLFEALDDVRSHYPIDDDRLIMRGFSMGGAAAWQFATHFPGVWAAAAPGAGFAESADFLGVFREGATPPPWYEQTLWRLYDSTGYAGNLFNVPTVAYSGEKDKQKQAADLMARALRELGGQSPLQKLANGILAPELAEDGNIDLVHVIGAGAGHNYTPEARAEINRRLDSIARKGRDPVPAEVDFTTYTLRYNTSSWVQVDGLARHWERARVNAQLCSFFDGSMSMIGNDRLGPDVSTENVTALTLTVPPGYAPFDPRKAFKAQIDGDVVLAPKAGSDRSWTARFRKVDGHWILAGPDEGGLAKRHGLQGPIDDAFYDAFLMVRPTGPALNEPVDAWSKAELALALDRWRKQFRGQARVKDDKDVTEADVADCNLVLWGDPGSNAVLAKVLDRLPVKWDKDRVEIAGATHDAKTHAPILIHPNPLNPRRYVVLNSGFTYREFDDLNNARQTPKLPDFAVVDVAVPATPRGHGKVVQAGFFDESWKPRAEEPRGPARP</sequence>
<dbReference type="RefSeq" id="WP_277858625.1">
    <property type="nucleotide sequence ID" value="NZ_JARRAG010000001.1"/>
</dbReference>
<protein>
    <submittedName>
        <fullName evidence="4">Prolyl oligopeptidase family serine peptidase</fullName>
    </submittedName>
</protein>
<evidence type="ECO:0000313" key="4">
    <source>
        <dbReference type="EMBL" id="MDG3002261.1"/>
    </source>
</evidence>
<comment type="caution">
    <text evidence="4">The sequence shown here is derived from an EMBL/GenBank/DDBJ whole genome shotgun (WGS) entry which is preliminary data.</text>
</comment>
<gene>
    <name evidence="4" type="ORF">PZE19_00540</name>
</gene>
<evidence type="ECO:0000259" key="3">
    <source>
        <dbReference type="Pfam" id="PF00326"/>
    </source>
</evidence>
<name>A0ABT6F435_9BACT</name>
<dbReference type="PANTHER" id="PTHR43037:SF1">
    <property type="entry name" value="BLL1128 PROTEIN"/>
    <property type="match status" value="1"/>
</dbReference>
<organism evidence="4 5">
    <name type="scientific">Paludisphaera mucosa</name>
    <dbReference type="NCBI Taxonomy" id="3030827"/>
    <lineage>
        <taxon>Bacteria</taxon>
        <taxon>Pseudomonadati</taxon>
        <taxon>Planctomycetota</taxon>
        <taxon>Planctomycetia</taxon>
        <taxon>Isosphaerales</taxon>
        <taxon>Isosphaeraceae</taxon>
        <taxon>Paludisphaera</taxon>
    </lineage>
</organism>
<dbReference type="Pfam" id="PF00326">
    <property type="entry name" value="Peptidase_S9"/>
    <property type="match status" value="1"/>
</dbReference>
<evidence type="ECO:0000256" key="2">
    <source>
        <dbReference type="SAM" id="SignalP"/>
    </source>
</evidence>
<dbReference type="SUPFAM" id="SSF53474">
    <property type="entry name" value="alpha/beta-Hydrolases"/>
    <property type="match status" value="1"/>
</dbReference>
<dbReference type="InterPro" id="IPR001375">
    <property type="entry name" value="Peptidase_S9_cat"/>
</dbReference>
<dbReference type="EMBL" id="JARRAG010000001">
    <property type="protein sequence ID" value="MDG3002261.1"/>
    <property type="molecule type" value="Genomic_DNA"/>
</dbReference>
<accession>A0ABT6F435</accession>
<evidence type="ECO:0000256" key="1">
    <source>
        <dbReference type="ARBA" id="ARBA00022729"/>
    </source>
</evidence>